<dbReference type="Proteomes" id="UP001620626">
    <property type="component" value="Unassembled WGS sequence"/>
</dbReference>
<reference evidence="3 4" key="1">
    <citation type="submission" date="2024-10" db="EMBL/GenBank/DDBJ databases">
        <authorList>
            <person name="Kim D."/>
        </authorList>
    </citation>
    <scope>NUCLEOTIDE SEQUENCE [LARGE SCALE GENOMIC DNA]</scope>
    <source>
        <strain evidence="3">BH-2024</strain>
    </source>
</reference>
<dbReference type="Gene3D" id="1.10.357.40">
    <property type="entry name" value="YbiA-like"/>
    <property type="match status" value="1"/>
</dbReference>
<dbReference type="AlphaFoldDB" id="A0ABD2LYP9"/>
<dbReference type="CDD" id="cd15457">
    <property type="entry name" value="NADAR"/>
    <property type="match status" value="1"/>
</dbReference>
<organism evidence="3 4">
    <name type="scientific">Heterodera trifolii</name>
    <dbReference type="NCBI Taxonomy" id="157864"/>
    <lineage>
        <taxon>Eukaryota</taxon>
        <taxon>Metazoa</taxon>
        <taxon>Ecdysozoa</taxon>
        <taxon>Nematoda</taxon>
        <taxon>Chromadorea</taxon>
        <taxon>Rhabditida</taxon>
        <taxon>Tylenchina</taxon>
        <taxon>Tylenchomorpha</taxon>
        <taxon>Tylenchoidea</taxon>
        <taxon>Heteroderidae</taxon>
        <taxon>Heteroderinae</taxon>
        <taxon>Heterodera</taxon>
    </lineage>
</organism>
<evidence type="ECO:0000313" key="4">
    <source>
        <dbReference type="Proteomes" id="UP001620626"/>
    </source>
</evidence>
<dbReference type="InterPro" id="IPR012816">
    <property type="entry name" value="NADAR"/>
</dbReference>
<accession>A0ABD2LYP9</accession>
<dbReference type="InterPro" id="IPR037238">
    <property type="entry name" value="YbiA-like_sf"/>
</dbReference>
<feature type="compositionally biased region" description="Polar residues" evidence="1">
    <location>
        <begin position="19"/>
        <end position="47"/>
    </location>
</feature>
<protein>
    <recommendedName>
        <fullName evidence="2">NADAR domain-containing protein</fullName>
    </recommendedName>
</protein>
<dbReference type="EMBL" id="JBICBT010000240">
    <property type="protein sequence ID" value="KAL3119680.1"/>
    <property type="molecule type" value="Genomic_DNA"/>
</dbReference>
<proteinExistence type="predicted"/>
<sequence>MATPATIKKLEEKKLLAQQRKQMQQKDGSNGNAGAQLLSLSEQSDAPSSHLLVRTEPVEGAPPRHIDLRPLSGNYSNYRERRGEDFSTDVSAERPYGLSNYTNFDANSGHTQYAWPPQNYQPAFGPPPPLLTQQQNILQPLSRPSTFNTYRRPRTAANFAGKLKKQEFTPLPEDGNGWGWEVTICADKLVCFHGKGNFLSQLFPLSLVVDGNEYGSLEHYYQACKLFSLVSAQAAQELRSIKDPLKTKTRTRDLLFSMGVSKARIDAWKNSHGVQVILHAMRHKFSDQHQELCDQLLATEDALLVQAYDKDSFFAAGMVENGVREWAKENEGNVLKFPSELSDETFKHIPLVGKGKNLLGVMAMKIRNELRSKNASSDDIPSYDEFKREQQLSPGLGNALSCLDISDTDDVDENASSNSAGTVEHNGKNK</sequence>
<comment type="caution">
    <text evidence="3">The sequence shown here is derived from an EMBL/GenBank/DDBJ whole genome shotgun (WGS) entry which is preliminary data.</text>
</comment>
<keyword evidence="4" id="KW-1185">Reference proteome</keyword>
<feature type="domain" description="NADAR" evidence="2">
    <location>
        <begin position="197"/>
        <end position="371"/>
    </location>
</feature>
<feature type="region of interest" description="Disordered" evidence="1">
    <location>
        <begin position="17"/>
        <end position="50"/>
    </location>
</feature>
<evidence type="ECO:0000256" key="1">
    <source>
        <dbReference type="SAM" id="MobiDB-lite"/>
    </source>
</evidence>
<name>A0ABD2LYP9_9BILA</name>
<gene>
    <name evidence="3" type="ORF">niasHT_006766</name>
</gene>
<dbReference type="Pfam" id="PF08719">
    <property type="entry name" value="NADAR"/>
    <property type="match status" value="1"/>
</dbReference>
<dbReference type="SUPFAM" id="SSF143990">
    <property type="entry name" value="YbiA-like"/>
    <property type="match status" value="1"/>
</dbReference>
<evidence type="ECO:0000259" key="2">
    <source>
        <dbReference type="Pfam" id="PF08719"/>
    </source>
</evidence>
<feature type="region of interest" description="Disordered" evidence="1">
    <location>
        <begin position="408"/>
        <end position="430"/>
    </location>
</feature>
<evidence type="ECO:0000313" key="3">
    <source>
        <dbReference type="EMBL" id="KAL3119680.1"/>
    </source>
</evidence>